<dbReference type="PANTHER" id="PTHR43798">
    <property type="entry name" value="MONOACYLGLYCEROL LIPASE"/>
    <property type="match status" value="1"/>
</dbReference>
<feature type="domain" description="AB hydrolase-1" evidence="1">
    <location>
        <begin position="18"/>
        <end position="137"/>
    </location>
</feature>
<dbReference type="SUPFAM" id="SSF53474">
    <property type="entry name" value="alpha/beta-Hydrolases"/>
    <property type="match status" value="1"/>
</dbReference>
<dbReference type="PRINTS" id="PR00111">
    <property type="entry name" value="ABHYDROLASE"/>
</dbReference>
<gene>
    <name evidence="2" type="ORF">BWI95_15295</name>
</gene>
<accession>A0A807LEW6</accession>
<dbReference type="Proteomes" id="UP000187148">
    <property type="component" value="Chromosome"/>
</dbReference>
<dbReference type="AlphaFoldDB" id="A0A807LEW6"/>
<keyword evidence="3" id="KW-1185">Reference proteome</keyword>
<dbReference type="Pfam" id="PF00561">
    <property type="entry name" value="Abhydrolase_1"/>
    <property type="match status" value="1"/>
</dbReference>
<proteinExistence type="predicted"/>
<evidence type="ECO:0000313" key="2">
    <source>
        <dbReference type="EMBL" id="APZ06314.1"/>
    </source>
</evidence>
<protein>
    <submittedName>
        <fullName evidence="2">2-succinyl-6-hydroxy-2, 4-cyclohexadiene-1-carboxylate synthase</fullName>
    </submittedName>
</protein>
<dbReference type="Gene3D" id="3.40.50.1820">
    <property type="entry name" value="alpha/beta hydrolase"/>
    <property type="match status" value="1"/>
</dbReference>
<name>A0A807LEW6_9ENTR</name>
<dbReference type="InterPro" id="IPR029058">
    <property type="entry name" value="AB_hydrolase_fold"/>
</dbReference>
<dbReference type="PANTHER" id="PTHR43798:SF29">
    <property type="entry name" value="AB HYDROLASE-1 DOMAIN-CONTAINING PROTEIN"/>
    <property type="match status" value="1"/>
</dbReference>
<dbReference type="EMBL" id="CP019445">
    <property type="protein sequence ID" value="APZ06314.1"/>
    <property type="molecule type" value="Genomic_DNA"/>
</dbReference>
<evidence type="ECO:0000313" key="3">
    <source>
        <dbReference type="Proteomes" id="UP000187148"/>
    </source>
</evidence>
<sequence>MQTPSTLSYIDSGSGLPVLLGHSYLFDKTMWSPQMTALAKQFRVIVPDLWGHGESPALPAGKSTMADLAADHLQIMDALGIEEFAIVGLSVGGMWGAELAAMAPERVKALMLIDTFVGSETDEAREKYFAMLNAIDAAGTLPPPLLEYVVSQFYSHNADPSDVQALKARLGALSAEQLRESIVPLGKLIFGRPDRMAMLEKISCPVQVATGELDLPRPPLEGQLMAEKVGCEFSLIPNAAHISNRENPEFVTRLIIDFLTRYA</sequence>
<dbReference type="InterPro" id="IPR000073">
    <property type="entry name" value="AB_hydrolase_1"/>
</dbReference>
<dbReference type="InterPro" id="IPR050266">
    <property type="entry name" value="AB_hydrolase_sf"/>
</dbReference>
<organism evidence="2 3">
    <name type="scientific">Kosakonia cowanii JCM 10956 = DSM 18146</name>
    <dbReference type="NCBI Taxonomy" id="1300165"/>
    <lineage>
        <taxon>Bacteria</taxon>
        <taxon>Pseudomonadati</taxon>
        <taxon>Pseudomonadota</taxon>
        <taxon>Gammaproteobacteria</taxon>
        <taxon>Enterobacterales</taxon>
        <taxon>Enterobacteriaceae</taxon>
        <taxon>Kosakonia</taxon>
    </lineage>
</organism>
<dbReference type="InterPro" id="IPR000639">
    <property type="entry name" value="Epox_hydrolase-like"/>
</dbReference>
<evidence type="ECO:0000259" key="1">
    <source>
        <dbReference type="Pfam" id="PF00561"/>
    </source>
</evidence>
<dbReference type="RefSeq" id="WP_054802868.1">
    <property type="nucleotide sequence ID" value="NZ_CP019445.1"/>
</dbReference>
<dbReference type="KEGG" id="kco:BWI95_15295"/>
<dbReference type="PRINTS" id="PR00412">
    <property type="entry name" value="EPOXHYDRLASE"/>
</dbReference>
<dbReference type="GO" id="GO:0003824">
    <property type="term" value="F:catalytic activity"/>
    <property type="evidence" value="ECO:0007669"/>
    <property type="project" value="InterPro"/>
</dbReference>
<reference evidence="2 3" key="1">
    <citation type="submission" date="2017-01" db="EMBL/GenBank/DDBJ databases">
        <authorList>
            <person name="Cao J.-M."/>
        </authorList>
    </citation>
    <scope>NUCLEOTIDE SEQUENCE [LARGE SCALE GENOMIC DNA]</scope>
    <source>
        <strain evidence="2 3">888-76</strain>
    </source>
</reference>